<dbReference type="EMBL" id="JAFVMF010000002">
    <property type="protein sequence ID" value="MBO1358751.1"/>
    <property type="molecule type" value="Genomic_DNA"/>
</dbReference>
<organism evidence="1 2">
    <name type="scientific">Acetobacter sacchari</name>
    <dbReference type="NCBI Taxonomy" id="2661687"/>
    <lineage>
        <taxon>Bacteria</taxon>
        <taxon>Pseudomonadati</taxon>
        <taxon>Pseudomonadota</taxon>
        <taxon>Alphaproteobacteria</taxon>
        <taxon>Acetobacterales</taxon>
        <taxon>Acetobacteraceae</taxon>
        <taxon>Acetobacter</taxon>
    </lineage>
</organism>
<proteinExistence type="predicted"/>
<reference evidence="1 2" key="1">
    <citation type="submission" date="2021-03" db="EMBL/GenBank/DDBJ databases">
        <title>The complete genome sequence of Acetobacter sacchari TBRC 11175.</title>
        <authorList>
            <person name="Charoenyingcharoen P."/>
            <person name="Yukphan P."/>
        </authorList>
    </citation>
    <scope>NUCLEOTIDE SEQUENCE [LARGE SCALE GENOMIC DNA]</scope>
    <source>
        <strain evidence="1 2">TBRC 11175</strain>
    </source>
</reference>
<dbReference type="Proteomes" id="UP000664771">
    <property type="component" value="Unassembled WGS sequence"/>
</dbReference>
<name>A0ABS3LS61_9PROT</name>
<protein>
    <submittedName>
        <fullName evidence="1">Uncharacterized protein</fullName>
    </submittedName>
</protein>
<sequence>MRELSAVELDTVSGGFFSSCGSLSFGCSSSFSYSCGSWSSSSYSCGSSYSSSLSSLITGSAGLLAGTYNVLADLVNGASLSTVISAINNISADYKIGYAAGQGMTLAQANTYLNNTISAIQSAQGSTIAFPVISTGGLG</sequence>
<gene>
    <name evidence="1" type="ORF">J2D73_02925</name>
</gene>
<evidence type="ECO:0000313" key="2">
    <source>
        <dbReference type="Proteomes" id="UP000664771"/>
    </source>
</evidence>
<keyword evidence="2" id="KW-1185">Reference proteome</keyword>
<evidence type="ECO:0000313" key="1">
    <source>
        <dbReference type="EMBL" id="MBO1358751.1"/>
    </source>
</evidence>
<dbReference type="RefSeq" id="WP_207879176.1">
    <property type="nucleotide sequence ID" value="NZ_JAFVMF010000002.1"/>
</dbReference>
<comment type="caution">
    <text evidence="1">The sequence shown here is derived from an EMBL/GenBank/DDBJ whole genome shotgun (WGS) entry which is preliminary data.</text>
</comment>
<accession>A0ABS3LS61</accession>
<dbReference type="PROSITE" id="PS51257">
    <property type="entry name" value="PROKAR_LIPOPROTEIN"/>
    <property type="match status" value="1"/>
</dbReference>